<comment type="cofactor">
    <cofactor evidence="7">
        <name>Mg(2+)</name>
        <dbReference type="ChEBI" id="CHEBI:18420"/>
    </cofactor>
    <text evidence="7">Binds 1 Mg(2+) ion per subunit.</text>
</comment>
<dbReference type="GO" id="GO:0006104">
    <property type="term" value="P:succinyl-CoA metabolic process"/>
    <property type="evidence" value="ECO:0007669"/>
    <property type="project" value="TreeGrafter"/>
</dbReference>
<dbReference type="InterPro" id="IPR017866">
    <property type="entry name" value="Succ-CoA_synthase_bsu_CS"/>
</dbReference>
<keyword evidence="2 7" id="KW-0436">Ligase</keyword>
<dbReference type="UniPathway" id="UPA00223">
    <property type="reaction ID" value="UER00999"/>
</dbReference>
<dbReference type="Pfam" id="PF08442">
    <property type="entry name" value="ATP-grasp_2"/>
    <property type="match status" value="1"/>
</dbReference>
<evidence type="ECO:0000256" key="5">
    <source>
        <dbReference type="ARBA" id="ARBA00022840"/>
    </source>
</evidence>
<gene>
    <name evidence="7 9" type="primary">sucC</name>
    <name evidence="9" type="ordered locus">TTX_0921</name>
</gene>
<dbReference type="EC" id="6.2.1.5" evidence="7"/>
<dbReference type="KEGG" id="ttn:TTX_0921"/>
<dbReference type="InterPro" id="IPR016102">
    <property type="entry name" value="Succinyl-CoA_synth-like"/>
</dbReference>
<feature type="domain" description="ATP-grasp" evidence="8">
    <location>
        <begin position="14"/>
        <end position="250"/>
    </location>
</feature>
<keyword evidence="5 7" id="KW-0067">ATP-binding</keyword>
<evidence type="ECO:0000256" key="2">
    <source>
        <dbReference type="ARBA" id="ARBA00022598"/>
    </source>
</evidence>
<accession>G4RPS7</accession>
<dbReference type="STRING" id="768679.TTX_0921"/>
<dbReference type="GO" id="GO:0004776">
    <property type="term" value="F:succinate-CoA ligase (GDP-forming) activity"/>
    <property type="evidence" value="ECO:0007669"/>
    <property type="project" value="RHEA"/>
</dbReference>
<dbReference type="NCBIfam" id="TIGR01016">
    <property type="entry name" value="sucCoAbeta"/>
    <property type="match status" value="1"/>
</dbReference>
<dbReference type="SUPFAM" id="SSF56059">
    <property type="entry name" value="Glutathione synthetase ATP-binding domain-like"/>
    <property type="match status" value="1"/>
</dbReference>
<comment type="similarity">
    <text evidence="7">Belongs to the succinate/malate CoA ligase beta subunit family.</text>
</comment>
<organism evidence="9 10">
    <name type="scientific">Thermoproteus tenax (strain ATCC 35583 / DSM 2078 / JCM 9277 / NBRC 100435 / Kra 1)</name>
    <dbReference type="NCBI Taxonomy" id="768679"/>
    <lineage>
        <taxon>Archaea</taxon>
        <taxon>Thermoproteota</taxon>
        <taxon>Thermoprotei</taxon>
        <taxon>Thermoproteales</taxon>
        <taxon>Thermoproteaceae</taxon>
        <taxon>Thermoproteus</taxon>
    </lineage>
</organism>
<sequence>MIPKTMKLYEYEAKEIFAKYGVKIPPGKLALSPQEVRKIAEEIGKPVVLKAQVTVAGRGKAGGIKVAKSPQEAEELAKQMFGMNIKGLTVRKIYVTEYVEVEREMYLSLIIDRASRRYLFLASPIGGVDIEEIAKREPEKIKRVYVDPFEGLKDFHIRGIVSWLGVKAGTQQWEQAAGIVKAMYKAMTELEAELVESNPLAVTKSGDVIPLDARIIIDDNALYKHPDLEKAYEEDPRDVTEFERYAQRIGFNYVELDGDIGIIGNGAGLTMSTMDLVYHYGGRPANFLDIGGGASREVVKEALKVLLRHPRVKVIFINIFGGITRADEVAAGVEGALNELGNAGKKIIVRMKGTNEELGRQMLAKIGVPLYESAEEAAQKAVELARI</sequence>
<comment type="function">
    <text evidence="7">Succinyl-CoA synthetase functions in the citric acid cycle (TCA), coupling the hydrolysis of succinyl-CoA to the synthesis of either ATP or GTP and thus represents the only step of substrate-level phosphorylation in the TCA. The beta subunit provides nucleotide specificity of the enzyme and binds the substrate succinate, while the binding sites for coenzyme A and phosphate are found in the alpha subunit.</text>
</comment>
<dbReference type="InterPro" id="IPR013815">
    <property type="entry name" value="ATP_grasp_subdomain_1"/>
</dbReference>
<evidence type="ECO:0000313" key="9">
    <source>
        <dbReference type="EMBL" id="CCC81572.1"/>
    </source>
</evidence>
<comment type="catalytic activity">
    <reaction evidence="7">
        <text>GTP + succinate + CoA = succinyl-CoA + GDP + phosphate</text>
        <dbReference type="Rhea" id="RHEA:22120"/>
        <dbReference type="ChEBI" id="CHEBI:30031"/>
        <dbReference type="ChEBI" id="CHEBI:37565"/>
        <dbReference type="ChEBI" id="CHEBI:43474"/>
        <dbReference type="ChEBI" id="CHEBI:57287"/>
        <dbReference type="ChEBI" id="CHEBI:57292"/>
        <dbReference type="ChEBI" id="CHEBI:58189"/>
    </reaction>
</comment>
<keyword evidence="10" id="KW-1185">Reference proteome</keyword>
<dbReference type="PROSITE" id="PS01217">
    <property type="entry name" value="SUCCINYL_COA_LIG_3"/>
    <property type="match status" value="1"/>
</dbReference>
<dbReference type="FunFam" id="3.30.470.20:FF:000002">
    <property type="entry name" value="Succinate--CoA ligase [ADP-forming] subunit beta"/>
    <property type="match status" value="1"/>
</dbReference>
<comment type="subunit">
    <text evidence="7">Heterotetramer of two alpha and two beta subunits.</text>
</comment>
<dbReference type="Gene3D" id="3.40.50.261">
    <property type="entry name" value="Succinyl-CoA synthetase domains"/>
    <property type="match status" value="1"/>
</dbReference>
<comment type="caution">
    <text evidence="7">Lacks conserved residue(s) required for the propagation of feature annotation.</text>
</comment>
<keyword evidence="4 7" id="KW-0547">Nucleotide-binding</keyword>
<dbReference type="GO" id="GO:0042709">
    <property type="term" value="C:succinate-CoA ligase complex"/>
    <property type="evidence" value="ECO:0007669"/>
    <property type="project" value="TreeGrafter"/>
</dbReference>
<reference evidence="9 10" key="1">
    <citation type="journal article" date="2011" name="PLoS ONE">
        <title>The complete genome sequence of Thermoproteus tenax: a physiologically versatile member of the Crenarchaeota.</title>
        <authorList>
            <person name="Siebers B."/>
            <person name="Zaparty M."/>
            <person name="Raddatz G."/>
            <person name="Tjaden B."/>
            <person name="Albers S.V."/>
            <person name="Bell S.D."/>
            <person name="Blombach F."/>
            <person name="Kletzin A."/>
            <person name="Kyrpides N."/>
            <person name="Lanz C."/>
            <person name="Plagens A."/>
            <person name="Rampp M."/>
            <person name="Rosinus A."/>
            <person name="von Jan M."/>
            <person name="Makarova K.S."/>
            <person name="Klenk H.P."/>
            <person name="Schuster S.C."/>
            <person name="Hensel R."/>
        </authorList>
    </citation>
    <scope>NUCLEOTIDE SEQUENCE [LARGE SCALE GENOMIC DNA]</scope>
    <source>
        <strain evidence="10">ATCC 35583 / DSM 2078 / JCM 9277 / NBRC 100435 / Kra 1</strain>
    </source>
</reference>
<dbReference type="InterPro" id="IPR013650">
    <property type="entry name" value="ATP-grasp_succ-CoA_synth-type"/>
</dbReference>
<feature type="binding site" evidence="7">
    <location>
        <position position="99"/>
    </location>
    <ligand>
        <name>ATP</name>
        <dbReference type="ChEBI" id="CHEBI:30616"/>
    </ligand>
</feature>
<feature type="binding site" evidence="7">
    <location>
        <position position="50"/>
    </location>
    <ligand>
        <name>ATP</name>
        <dbReference type="ChEBI" id="CHEBI:30616"/>
    </ligand>
</feature>
<comment type="pathway">
    <text evidence="7">Carbohydrate metabolism; tricarboxylic acid cycle; succinate from succinyl-CoA (ligase route): step 1/1.</text>
</comment>
<dbReference type="PATRIC" id="fig|768679.9.peg.931"/>
<dbReference type="PaxDb" id="768679-TTX_0921"/>
<feature type="binding site" evidence="7">
    <location>
        <begin position="322"/>
        <end position="324"/>
    </location>
    <ligand>
        <name>substrate</name>
        <note>ligand shared with subunit alpha</note>
    </ligand>
</feature>
<dbReference type="PANTHER" id="PTHR11815:SF10">
    <property type="entry name" value="SUCCINATE--COA LIGASE [GDP-FORMING] SUBUNIT BETA, MITOCHONDRIAL"/>
    <property type="match status" value="1"/>
</dbReference>
<evidence type="ECO:0000256" key="7">
    <source>
        <dbReference type="HAMAP-Rule" id="MF_00558"/>
    </source>
</evidence>
<evidence type="ECO:0000256" key="1">
    <source>
        <dbReference type="ARBA" id="ARBA00022532"/>
    </source>
</evidence>
<dbReference type="Proteomes" id="UP000002654">
    <property type="component" value="Chromosome"/>
</dbReference>
<dbReference type="HAMAP" id="MF_00558">
    <property type="entry name" value="Succ_CoA_beta"/>
    <property type="match status" value="1"/>
</dbReference>
<dbReference type="PROSITE" id="PS50975">
    <property type="entry name" value="ATP_GRASP"/>
    <property type="match status" value="1"/>
</dbReference>
<keyword evidence="6 7" id="KW-0460">Magnesium</keyword>
<name>G4RPS7_THETK</name>
<dbReference type="GO" id="GO:0005524">
    <property type="term" value="F:ATP binding"/>
    <property type="evidence" value="ECO:0007669"/>
    <property type="project" value="UniProtKB-UniRule"/>
</dbReference>
<dbReference type="InterPro" id="IPR005811">
    <property type="entry name" value="SUCC_ACL_C"/>
</dbReference>
<dbReference type="InterPro" id="IPR011761">
    <property type="entry name" value="ATP-grasp"/>
</dbReference>
<dbReference type="SUPFAM" id="SSF52210">
    <property type="entry name" value="Succinyl-CoA synthetase domains"/>
    <property type="match status" value="1"/>
</dbReference>
<proteinExistence type="inferred from homology"/>
<keyword evidence="3 7" id="KW-0479">Metal-binding</keyword>
<dbReference type="GO" id="GO:0004775">
    <property type="term" value="F:succinate-CoA ligase (ADP-forming) activity"/>
    <property type="evidence" value="ECO:0007669"/>
    <property type="project" value="UniProtKB-UniRule"/>
</dbReference>
<feature type="binding site" evidence="7">
    <location>
        <position position="104"/>
    </location>
    <ligand>
        <name>ATP</name>
        <dbReference type="ChEBI" id="CHEBI:30616"/>
    </ligand>
</feature>
<dbReference type="PANTHER" id="PTHR11815">
    <property type="entry name" value="SUCCINYL-COA SYNTHETASE BETA CHAIN"/>
    <property type="match status" value="1"/>
</dbReference>
<feature type="binding site" evidence="7">
    <location>
        <position position="265"/>
    </location>
    <ligand>
        <name>substrate</name>
        <note>ligand shared with subunit alpha</note>
    </ligand>
</feature>
<feature type="binding site" evidence="7">
    <location>
        <position position="198"/>
    </location>
    <ligand>
        <name>Mg(2+)</name>
        <dbReference type="ChEBI" id="CHEBI:18420"/>
    </ligand>
</feature>
<dbReference type="GO" id="GO:0006099">
    <property type="term" value="P:tricarboxylic acid cycle"/>
    <property type="evidence" value="ECO:0007669"/>
    <property type="project" value="UniProtKB-UniRule"/>
</dbReference>
<keyword evidence="1 7" id="KW-0816">Tricarboxylic acid cycle</keyword>
<evidence type="ECO:0000256" key="3">
    <source>
        <dbReference type="ARBA" id="ARBA00022723"/>
    </source>
</evidence>
<dbReference type="Pfam" id="PF00549">
    <property type="entry name" value="Ligase_CoA"/>
    <property type="match status" value="1"/>
</dbReference>
<dbReference type="EMBL" id="FN869859">
    <property type="protein sequence ID" value="CCC81572.1"/>
    <property type="molecule type" value="Genomic_DNA"/>
</dbReference>
<dbReference type="HOGENOM" id="CLU_037430_0_2_2"/>
<dbReference type="InterPro" id="IPR005809">
    <property type="entry name" value="Succ_CoA_ligase-like_bsu"/>
</dbReference>
<evidence type="ECO:0000256" key="6">
    <source>
        <dbReference type="ARBA" id="ARBA00022842"/>
    </source>
</evidence>
<feature type="binding site" evidence="7">
    <location>
        <position position="212"/>
    </location>
    <ligand>
        <name>Mg(2+)</name>
        <dbReference type="ChEBI" id="CHEBI:18420"/>
    </ligand>
</feature>
<protein>
    <recommendedName>
        <fullName evidence="7">Succinate--CoA ligase [ADP-forming] subunit beta</fullName>
        <ecNumber evidence="7">6.2.1.5</ecNumber>
    </recommendedName>
    <alternativeName>
        <fullName evidence="7">Succinyl-CoA synthetase subunit beta</fullName>
        <shortName evidence="7">SCS-beta</shortName>
    </alternativeName>
</protein>
<dbReference type="FunFam" id="3.40.50.261:FF:000007">
    <property type="entry name" value="Succinate--CoA ligase [ADP-forming] subunit beta"/>
    <property type="match status" value="1"/>
</dbReference>
<dbReference type="PIRSF" id="PIRSF001554">
    <property type="entry name" value="SucCS_beta"/>
    <property type="match status" value="1"/>
</dbReference>
<dbReference type="GO" id="GO:0000287">
    <property type="term" value="F:magnesium ion binding"/>
    <property type="evidence" value="ECO:0007669"/>
    <property type="project" value="UniProtKB-UniRule"/>
</dbReference>
<feature type="binding site" evidence="7">
    <location>
        <begin position="57"/>
        <end position="59"/>
    </location>
    <ligand>
        <name>ATP</name>
        <dbReference type="ChEBI" id="CHEBI:30616"/>
    </ligand>
</feature>
<dbReference type="Gene3D" id="3.30.1490.20">
    <property type="entry name" value="ATP-grasp fold, A domain"/>
    <property type="match status" value="1"/>
</dbReference>
<dbReference type="NCBIfam" id="NF001913">
    <property type="entry name" value="PRK00696.1"/>
    <property type="match status" value="1"/>
</dbReference>
<evidence type="ECO:0000313" key="10">
    <source>
        <dbReference type="Proteomes" id="UP000002654"/>
    </source>
</evidence>
<dbReference type="AlphaFoldDB" id="G4RPS7"/>
<dbReference type="FunFam" id="3.30.1490.20:FF:000014">
    <property type="entry name" value="Succinate--CoA ligase [ADP-forming] subunit beta"/>
    <property type="match status" value="1"/>
</dbReference>
<evidence type="ECO:0000259" key="8">
    <source>
        <dbReference type="PROSITE" id="PS50975"/>
    </source>
</evidence>
<dbReference type="eggNOG" id="arCOG01337">
    <property type="taxonomic scope" value="Archaea"/>
</dbReference>
<dbReference type="Gene3D" id="3.30.470.20">
    <property type="entry name" value="ATP-grasp fold, B domain"/>
    <property type="match status" value="1"/>
</dbReference>
<evidence type="ECO:0000256" key="4">
    <source>
        <dbReference type="ARBA" id="ARBA00022741"/>
    </source>
</evidence>
<comment type="catalytic activity">
    <reaction evidence="7">
        <text>succinate + ATP + CoA = succinyl-CoA + ADP + phosphate</text>
        <dbReference type="Rhea" id="RHEA:17661"/>
        <dbReference type="ChEBI" id="CHEBI:30031"/>
        <dbReference type="ChEBI" id="CHEBI:30616"/>
        <dbReference type="ChEBI" id="CHEBI:43474"/>
        <dbReference type="ChEBI" id="CHEBI:57287"/>
        <dbReference type="ChEBI" id="CHEBI:57292"/>
        <dbReference type="ChEBI" id="CHEBI:456216"/>
        <dbReference type="EC" id="6.2.1.5"/>
    </reaction>
</comment>